<organism evidence="5 6">
    <name type="scientific">Faecalibacterium intestinale</name>
    <dbReference type="NCBI Taxonomy" id="3133155"/>
    <lineage>
        <taxon>Bacteria</taxon>
        <taxon>Bacillati</taxon>
        <taxon>Bacillota</taxon>
        <taxon>Clostridia</taxon>
        <taxon>Eubacteriales</taxon>
        <taxon>Oscillospiraceae</taxon>
        <taxon>Faecalibacterium</taxon>
    </lineage>
</organism>
<proteinExistence type="inferred from homology"/>
<dbReference type="InterPro" id="IPR000743">
    <property type="entry name" value="Glyco_hydro_28"/>
</dbReference>
<keyword evidence="6" id="KW-1185">Reference proteome</keyword>
<dbReference type="Pfam" id="PF00295">
    <property type="entry name" value="Glyco_hydro_28"/>
    <property type="match status" value="1"/>
</dbReference>
<keyword evidence="3 4" id="KW-0326">Glycosidase</keyword>
<dbReference type="InterPro" id="IPR011050">
    <property type="entry name" value="Pectin_lyase_fold/virulence"/>
</dbReference>
<dbReference type="PANTHER" id="PTHR31339:SF9">
    <property type="entry name" value="PLASMIN AND FIBRONECTIN-BINDING PROTEIN A"/>
    <property type="match status" value="1"/>
</dbReference>
<dbReference type="PANTHER" id="PTHR31339">
    <property type="entry name" value="PECTIN LYASE-RELATED"/>
    <property type="match status" value="1"/>
</dbReference>
<dbReference type="SUPFAM" id="SSF51126">
    <property type="entry name" value="Pectin lyase-like"/>
    <property type="match status" value="1"/>
</dbReference>
<evidence type="ECO:0000313" key="6">
    <source>
        <dbReference type="Proteomes" id="UP001465119"/>
    </source>
</evidence>
<comment type="caution">
    <text evidence="5">The sequence shown here is derived from an EMBL/GenBank/DDBJ whole genome shotgun (WGS) entry which is preliminary data.</text>
</comment>
<evidence type="ECO:0000256" key="1">
    <source>
        <dbReference type="ARBA" id="ARBA00008834"/>
    </source>
</evidence>
<accession>A0ABV1C7X8</accession>
<evidence type="ECO:0000313" key="5">
    <source>
        <dbReference type="EMBL" id="MEQ2387010.1"/>
    </source>
</evidence>
<name>A0ABV1C7X8_9FIRM</name>
<protein>
    <submittedName>
        <fullName evidence="5">Glycosyl hydrolase family 28 protein</fullName>
    </submittedName>
</protein>
<evidence type="ECO:0000256" key="4">
    <source>
        <dbReference type="RuleBase" id="RU361169"/>
    </source>
</evidence>
<dbReference type="Gene3D" id="2.160.20.10">
    <property type="entry name" value="Single-stranded right-handed beta-helix, Pectin lyase-like"/>
    <property type="match status" value="1"/>
</dbReference>
<dbReference type="EMBL" id="JBBMEN010000040">
    <property type="protein sequence ID" value="MEQ2387010.1"/>
    <property type="molecule type" value="Genomic_DNA"/>
</dbReference>
<keyword evidence="2 4" id="KW-0378">Hydrolase</keyword>
<evidence type="ECO:0000256" key="2">
    <source>
        <dbReference type="ARBA" id="ARBA00022801"/>
    </source>
</evidence>
<gene>
    <name evidence="5" type="ORF">WMO20_13925</name>
</gene>
<dbReference type="InterPro" id="IPR051801">
    <property type="entry name" value="GH28_Enzymes"/>
</dbReference>
<dbReference type="Proteomes" id="UP001465119">
    <property type="component" value="Unassembled WGS sequence"/>
</dbReference>
<sequence length="438" mass="49617">MKHELEFFPDGTPIDDWFYEIETPELSALGKQYPLTDYGILPDGQLHTKEIQSVIDFAAKEGGGVLVVPAGVYHTGALHFKQGVNLYVAQGGTLMGSDDIADYDLCETRMEGQNCIYFSALINADGVDGFTISGPGTIDGNGLRSWRAFWLRRKWNPKCTNKDEQRPRLVFISNSKNVTFANITLQNSHFWTSHLYRCDHVKYLNCRILSPAHPVPAPSTDAIDIDVCTDVLVKNCYLEVNDDSVVLKGGRGPWADTAPENGINERILVEDCHYGFCHGCLTCGSESMHDRNVLIRRLKVDHACNLLWLKMRPDTPQHYEYITMKQVDAVVESFVNINPWTQFYDLEDRKDIPLSYADHITVEDCRCECREYFNVKPEPTQYQLSDFTFRNLDIRAKENSFDPTAVNGMVCENCNITPLDTAPDINYIPPVPHTIEEA</sequence>
<comment type="similarity">
    <text evidence="1 4">Belongs to the glycosyl hydrolase 28 family.</text>
</comment>
<dbReference type="RefSeq" id="WP_120021051.1">
    <property type="nucleotide sequence ID" value="NZ_JBBMEN010000040.1"/>
</dbReference>
<dbReference type="GO" id="GO:0016787">
    <property type="term" value="F:hydrolase activity"/>
    <property type="evidence" value="ECO:0007669"/>
    <property type="project" value="UniProtKB-KW"/>
</dbReference>
<dbReference type="InterPro" id="IPR012334">
    <property type="entry name" value="Pectin_lyas_fold"/>
</dbReference>
<reference evidence="5 6" key="1">
    <citation type="submission" date="2024-03" db="EMBL/GenBank/DDBJ databases">
        <title>Human intestinal bacterial collection.</title>
        <authorList>
            <person name="Pauvert C."/>
            <person name="Hitch T.C.A."/>
            <person name="Clavel T."/>
        </authorList>
    </citation>
    <scope>NUCLEOTIDE SEQUENCE [LARGE SCALE GENOMIC DNA]</scope>
    <source>
        <strain evidence="5 6">CLA-AA-H281</strain>
    </source>
</reference>
<evidence type="ECO:0000256" key="3">
    <source>
        <dbReference type="ARBA" id="ARBA00023295"/>
    </source>
</evidence>